<protein>
    <submittedName>
        <fullName evidence="1">Uncharacterized protein</fullName>
    </submittedName>
</protein>
<sequence>MNEKKEQKYRTEIAYTKYVKNYVLLRAHEIYIKSTYESYKEILENSHVYLICSRPRLKIREETFHTDLVNLYFDIELCSSLDKNFKTVSVVIEKSRIVSFSDVSFEIDKESESDIIINREGFTSVKTSIHYFLNQTEEYLKLKDELNLKIEYIGRSYGEDGNRVSFSRINGHEKLQRVLAEFAHKNRNSEISILFIEFSDAQLILSIDGIGNPTTSDQESTKHAAEAINHNFDPKFGIYLAEACLIRYFEPDYNKVYKEKFPSKNSATLSELANLDIQSAIIEISLNKASFMLFSNKIAALQDHIINFSIQTENDRKNIFTEMI</sequence>
<accession>A0A4R9JEK8</accession>
<dbReference type="AlphaFoldDB" id="A0A4R9JEK8"/>
<evidence type="ECO:0000313" key="1">
    <source>
        <dbReference type="EMBL" id="TGL36988.1"/>
    </source>
</evidence>
<gene>
    <name evidence="1" type="ORF">EHQ52_03710</name>
</gene>
<name>A0A4R9JEK8_9LEPT</name>
<organism evidence="1 2">
    <name type="scientific">Leptospira koniambonensis</name>
    <dbReference type="NCBI Taxonomy" id="2484950"/>
    <lineage>
        <taxon>Bacteria</taxon>
        <taxon>Pseudomonadati</taxon>
        <taxon>Spirochaetota</taxon>
        <taxon>Spirochaetia</taxon>
        <taxon>Leptospirales</taxon>
        <taxon>Leptospiraceae</taxon>
        <taxon>Leptospira</taxon>
    </lineage>
</organism>
<dbReference type="OrthoDB" id="8442303at2"/>
<comment type="caution">
    <text evidence="1">The sequence shown here is derived from an EMBL/GenBank/DDBJ whole genome shotgun (WGS) entry which is preliminary data.</text>
</comment>
<dbReference type="EMBL" id="RQFY01000001">
    <property type="protein sequence ID" value="TGL36988.1"/>
    <property type="molecule type" value="Genomic_DNA"/>
</dbReference>
<reference evidence="1" key="1">
    <citation type="journal article" date="2019" name="PLoS Negl. Trop. Dis.">
        <title>Revisiting the worldwide diversity of Leptospira species in the environment.</title>
        <authorList>
            <person name="Vincent A.T."/>
            <person name="Schiettekatte O."/>
            <person name="Bourhy P."/>
            <person name="Veyrier F.J."/>
            <person name="Picardeau M."/>
        </authorList>
    </citation>
    <scope>NUCLEOTIDE SEQUENCE [LARGE SCALE GENOMIC DNA]</scope>
    <source>
        <strain evidence="1">201800265</strain>
    </source>
</reference>
<dbReference type="RefSeq" id="WP_135613917.1">
    <property type="nucleotide sequence ID" value="NZ_RQFY01000001.1"/>
</dbReference>
<evidence type="ECO:0000313" key="2">
    <source>
        <dbReference type="Proteomes" id="UP000297871"/>
    </source>
</evidence>
<keyword evidence="2" id="KW-1185">Reference proteome</keyword>
<proteinExistence type="predicted"/>
<dbReference type="Proteomes" id="UP000297871">
    <property type="component" value="Unassembled WGS sequence"/>
</dbReference>